<gene>
    <name evidence="5" type="primary">ybgF</name>
    <name evidence="2" type="synonym">cpoB</name>
    <name evidence="5" type="ORF">KAK03_20960</name>
</gene>
<dbReference type="GO" id="GO:0030288">
    <property type="term" value="C:outer membrane-bounded periplasmic space"/>
    <property type="evidence" value="ECO:0007669"/>
    <property type="project" value="UniProtKB-UniRule"/>
</dbReference>
<dbReference type="Pfam" id="PF13525">
    <property type="entry name" value="YfiO"/>
    <property type="match status" value="1"/>
</dbReference>
<accession>A0A940YAF6</accession>
<dbReference type="Gene3D" id="1.20.5.110">
    <property type="match status" value="1"/>
</dbReference>
<dbReference type="EMBL" id="JAGQDD010000021">
    <property type="protein sequence ID" value="MBQ0932949.1"/>
    <property type="molecule type" value="Genomic_DNA"/>
</dbReference>
<keyword evidence="2" id="KW-0574">Periplasm</keyword>
<feature type="coiled-coil region" evidence="2">
    <location>
        <begin position="36"/>
        <end position="102"/>
    </location>
</feature>
<keyword evidence="2" id="KW-0131">Cell cycle</keyword>
<feature type="domain" description="Outer membrane lipoprotein BamD-like" evidence="3">
    <location>
        <begin position="134"/>
        <end position="256"/>
    </location>
</feature>
<comment type="function">
    <text evidence="2">Mediates coordination of peptidoglycan synthesis and outer membrane constriction during cell division.</text>
</comment>
<dbReference type="InterPro" id="IPR034706">
    <property type="entry name" value="CpoB"/>
</dbReference>
<sequence precursor="true">MRVSFLPRALALAACLACSLPSQAGLFDDDEARKAILDLRTRLDETRSQNVAAQRQLNDQIQTLQRSLLDLNNQNEQLKAELARLRGQLETTQRDLADVQRRQKDMTQVVDERMKRLEPQQVTVDGKEITVEPDEKRAYEEAIAVLRSGDFDKAAGALQAFLRRWPQSGYTDSARYWLGNAQYGLRAYKDALATFRQFLTAAPEHLRAPEALLALANCQVELKDTKGARRSLDDLVKQYPKSEAAVAARERLAVLR</sequence>
<dbReference type="NCBIfam" id="TIGR02795">
    <property type="entry name" value="tol_pal_ybgF"/>
    <property type="match status" value="1"/>
</dbReference>
<name>A0A940YAF6_9BURK</name>
<evidence type="ECO:0000313" key="5">
    <source>
        <dbReference type="EMBL" id="MBQ0932949.1"/>
    </source>
</evidence>
<keyword evidence="2" id="KW-0175">Coiled coil</keyword>
<reference evidence="5 6" key="1">
    <citation type="submission" date="2021-04" db="EMBL/GenBank/DDBJ databases">
        <title>The genome sequence of Ideonella sp. 3Y2.</title>
        <authorList>
            <person name="Liu Y."/>
        </authorList>
    </citation>
    <scope>NUCLEOTIDE SEQUENCE [LARGE SCALE GENOMIC DNA]</scope>
    <source>
        <strain evidence="5 6">3Y2</strain>
    </source>
</reference>
<organism evidence="5 6">
    <name type="scientific">Ideonella alba</name>
    <dbReference type="NCBI Taxonomy" id="2824118"/>
    <lineage>
        <taxon>Bacteria</taxon>
        <taxon>Pseudomonadati</taxon>
        <taxon>Pseudomonadota</taxon>
        <taxon>Betaproteobacteria</taxon>
        <taxon>Burkholderiales</taxon>
        <taxon>Sphaerotilaceae</taxon>
        <taxon>Ideonella</taxon>
    </lineage>
</organism>
<comment type="similarity">
    <text evidence="2">Belongs to the CpoB family.</text>
</comment>
<dbReference type="Gene3D" id="1.25.40.10">
    <property type="entry name" value="Tetratricopeptide repeat domain"/>
    <property type="match status" value="1"/>
</dbReference>
<feature type="domain" description="YbgF trimerisation" evidence="4">
    <location>
        <begin position="56"/>
        <end position="121"/>
    </location>
</feature>
<proteinExistence type="inferred from homology"/>
<keyword evidence="2" id="KW-0132">Cell division</keyword>
<dbReference type="Pfam" id="PF16331">
    <property type="entry name" value="TolA_bind_tri"/>
    <property type="match status" value="1"/>
</dbReference>
<dbReference type="InterPro" id="IPR011990">
    <property type="entry name" value="TPR-like_helical_dom_sf"/>
</dbReference>
<evidence type="ECO:0000256" key="2">
    <source>
        <dbReference type="HAMAP-Rule" id="MF_02066"/>
    </source>
</evidence>
<feature type="chain" id="PRO_5038195841" description="Cell division coordinator CpoB" evidence="2">
    <location>
        <begin position="25"/>
        <end position="256"/>
    </location>
</feature>
<protein>
    <recommendedName>
        <fullName evidence="2">Cell division coordinator CpoB</fullName>
    </recommendedName>
</protein>
<comment type="caution">
    <text evidence="5">The sequence shown here is derived from an EMBL/GenBank/DDBJ whole genome shotgun (WGS) entry which is preliminary data.</text>
</comment>
<dbReference type="RefSeq" id="WP_210856649.1">
    <property type="nucleotide sequence ID" value="NZ_JAGQDD010000021.1"/>
</dbReference>
<dbReference type="GO" id="GO:0043093">
    <property type="term" value="P:FtsZ-dependent cytokinesis"/>
    <property type="evidence" value="ECO:0007669"/>
    <property type="project" value="UniProtKB-UniRule"/>
</dbReference>
<dbReference type="HAMAP" id="MF_02066">
    <property type="entry name" value="CpoB"/>
    <property type="match status" value="1"/>
</dbReference>
<dbReference type="Proteomes" id="UP000676246">
    <property type="component" value="Unassembled WGS sequence"/>
</dbReference>
<keyword evidence="6" id="KW-1185">Reference proteome</keyword>
<evidence type="ECO:0000256" key="1">
    <source>
        <dbReference type="ARBA" id="ARBA00022729"/>
    </source>
</evidence>
<evidence type="ECO:0000259" key="3">
    <source>
        <dbReference type="Pfam" id="PF13525"/>
    </source>
</evidence>
<dbReference type="InterPro" id="IPR032519">
    <property type="entry name" value="YbgF_tri"/>
</dbReference>
<dbReference type="InterPro" id="IPR039565">
    <property type="entry name" value="BamD-like"/>
</dbReference>
<dbReference type="SUPFAM" id="SSF48452">
    <property type="entry name" value="TPR-like"/>
    <property type="match status" value="1"/>
</dbReference>
<dbReference type="AlphaFoldDB" id="A0A940YAF6"/>
<feature type="signal peptide" evidence="2">
    <location>
        <begin position="1"/>
        <end position="24"/>
    </location>
</feature>
<evidence type="ECO:0000313" key="6">
    <source>
        <dbReference type="Proteomes" id="UP000676246"/>
    </source>
</evidence>
<dbReference type="InterPro" id="IPR014162">
    <property type="entry name" value="CpoB_C"/>
</dbReference>
<comment type="subcellular location">
    <subcellularLocation>
        <location evidence="2">Periplasm</location>
    </subcellularLocation>
</comment>
<keyword evidence="1 2" id="KW-0732">Signal</keyword>
<evidence type="ECO:0000259" key="4">
    <source>
        <dbReference type="Pfam" id="PF16331"/>
    </source>
</evidence>
<dbReference type="GO" id="GO:0070206">
    <property type="term" value="P:protein trimerization"/>
    <property type="evidence" value="ECO:0007669"/>
    <property type="project" value="InterPro"/>
</dbReference>